<organism evidence="3 5">
    <name type="scientific">Aerococcus christensenii</name>
    <dbReference type="NCBI Taxonomy" id="87541"/>
    <lineage>
        <taxon>Bacteria</taxon>
        <taxon>Bacillati</taxon>
        <taxon>Bacillota</taxon>
        <taxon>Bacilli</taxon>
        <taxon>Lactobacillales</taxon>
        <taxon>Aerococcaceae</taxon>
        <taxon>Aerococcus</taxon>
    </lineage>
</organism>
<keyword evidence="1" id="KW-0175">Coiled coil</keyword>
<dbReference type="Proteomes" id="UP000070422">
    <property type="component" value="Unassembled WGS sequence"/>
</dbReference>
<feature type="region of interest" description="Disordered" evidence="2">
    <location>
        <begin position="277"/>
        <end position="298"/>
    </location>
</feature>
<proteinExistence type="predicted"/>
<keyword evidence="6" id="KW-1185">Reference proteome</keyword>
<dbReference type="RefSeq" id="WP_060937084.1">
    <property type="nucleotide sequence ID" value="NZ_JASOZP010000011.1"/>
</dbReference>
<dbReference type="STRING" id="87541.AWM71_05935"/>
<accession>A0A133XUH0</accession>
<evidence type="ECO:0000313" key="4">
    <source>
        <dbReference type="EMBL" id="PKY91657.1"/>
    </source>
</evidence>
<dbReference type="PATRIC" id="fig|87541.4.peg.1327"/>
<sequence>MSEEYTYKAQLGKEKIGIVSRKTKEHLDEVVHRVNASLALLEKQHVILSKQKMALLVAVNATSDGVESEEKIQKLEKDLEVAKAETENLVERLRTYKTQVDQINQLEEERKTLLQEKEELVTQLKEQNLAYEKLESSCREEIQVLQGANKKLEQDLVDQSKVQKDMLQQFQDEKNRLEEEKERQIKAYKERLQAALEHQTYLEKTLAYCQDQLQEKTKEVESQKSLAPAHSEEKVQEESVQEDSSEENSSQTTAEQSHPRKRASLYCTASETLLSQYASRNYDPFSREKGRLTKTPRH</sequence>
<evidence type="ECO:0000313" key="5">
    <source>
        <dbReference type="Proteomes" id="UP000070422"/>
    </source>
</evidence>
<feature type="coiled-coil region" evidence="1">
    <location>
        <begin position="65"/>
        <end position="198"/>
    </location>
</feature>
<evidence type="ECO:0000256" key="2">
    <source>
        <dbReference type="SAM" id="MobiDB-lite"/>
    </source>
</evidence>
<gene>
    <name evidence="4" type="ORF">CYJ27_02990</name>
    <name evidence="3" type="ORF">HMPREF3187_01343</name>
</gene>
<protein>
    <recommendedName>
        <fullName evidence="7">Cell division protein ZapA</fullName>
    </recommendedName>
</protein>
<dbReference type="EMBL" id="PKGZ01000002">
    <property type="protein sequence ID" value="PKY91657.1"/>
    <property type="molecule type" value="Genomic_DNA"/>
</dbReference>
<evidence type="ECO:0008006" key="7">
    <source>
        <dbReference type="Google" id="ProtNLM"/>
    </source>
</evidence>
<reference evidence="4 6" key="2">
    <citation type="submission" date="2017-12" db="EMBL/GenBank/DDBJ databases">
        <title>Phylogenetic diversity of female urinary microbiome.</title>
        <authorList>
            <person name="Thomas-White K."/>
            <person name="Wolfe A.J."/>
        </authorList>
    </citation>
    <scope>NUCLEOTIDE SEQUENCE [LARGE SCALE GENOMIC DNA]</scope>
    <source>
        <strain evidence="4 6">UMB0844</strain>
    </source>
</reference>
<name>A0A133XUH0_9LACT</name>
<dbReference type="Proteomes" id="UP000234775">
    <property type="component" value="Unassembled WGS sequence"/>
</dbReference>
<dbReference type="InterPro" id="IPR036192">
    <property type="entry name" value="Cell_div_ZapA-like_sf"/>
</dbReference>
<comment type="caution">
    <text evidence="3">The sequence shown here is derived from an EMBL/GenBank/DDBJ whole genome shotgun (WGS) entry which is preliminary data.</text>
</comment>
<dbReference type="SUPFAM" id="SSF102829">
    <property type="entry name" value="Cell division protein ZapA-like"/>
    <property type="match status" value="1"/>
</dbReference>
<reference evidence="3 5" key="1">
    <citation type="submission" date="2016-01" db="EMBL/GenBank/DDBJ databases">
        <authorList>
            <person name="Oliw E.H."/>
        </authorList>
    </citation>
    <scope>NUCLEOTIDE SEQUENCE [LARGE SCALE GENOMIC DNA]</scope>
    <source>
        <strain evidence="3 5">KA00635</strain>
    </source>
</reference>
<feature type="region of interest" description="Disordered" evidence="2">
    <location>
        <begin position="219"/>
        <end position="264"/>
    </location>
</feature>
<dbReference type="OrthoDB" id="7409at186827"/>
<dbReference type="EMBL" id="LSCQ01000074">
    <property type="protein sequence ID" value="KXB34575.1"/>
    <property type="molecule type" value="Genomic_DNA"/>
</dbReference>
<dbReference type="AlphaFoldDB" id="A0A133XUH0"/>
<evidence type="ECO:0000313" key="3">
    <source>
        <dbReference type="EMBL" id="KXB34575.1"/>
    </source>
</evidence>
<evidence type="ECO:0000313" key="6">
    <source>
        <dbReference type="Proteomes" id="UP000234775"/>
    </source>
</evidence>
<evidence type="ECO:0000256" key="1">
    <source>
        <dbReference type="SAM" id="Coils"/>
    </source>
</evidence>